<protein>
    <submittedName>
        <fullName evidence="2">Uncharacterized protein</fullName>
    </submittedName>
</protein>
<proteinExistence type="predicted"/>
<keyword evidence="1" id="KW-1133">Transmembrane helix</keyword>
<gene>
    <name evidence="2" type="ORF">CcrBL9_gp205</name>
</gene>
<reference evidence="3" key="1">
    <citation type="submission" date="2018-07" db="EMBL/GenBank/DDBJ databases">
        <title>Giant CbK-like Caulobacter bacteriophages have genetically divergent genomes.</title>
        <authorList>
            <person name="Wilson K.M."/>
            <person name="Ely B."/>
        </authorList>
    </citation>
    <scope>NUCLEOTIDE SEQUENCE [LARGE SCALE GENOMIC DNA]</scope>
</reference>
<evidence type="ECO:0000256" key="1">
    <source>
        <dbReference type="SAM" id="Phobius"/>
    </source>
</evidence>
<accession>A0A385EEV6</accession>
<reference evidence="2 3" key="2">
    <citation type="submission" date="2018-09" db="EMBL/GenBank/DDBJ databases">
        <title>Giant CbK-like Caulobacter bacteriophages have genetically divergent genomes.</title>
        <authorList>
            <person name="Wilson K."/>
            <person name="Ely B."/>
        </authorList>
    </citation>
    <scope>NUCLEOTIDE SEQUENCE [LARGE SCALE GENOMIC DNA]</scope>
</reference>
<keyword evidence="1" id="KW-0812">Transmembrane</keyword>
<dbReference type="EMBL" id="MH588546">
    <property type="protein sequence ID" value="AXQ69229.1"/>
    <property type="molecule type" value="Genomic_DNA"/>
</dbReference>
<dbReference type="Proteomes" id="UP000259421">
    <property type="component" value="Segment"/>
</dbReference>
<name>A0A385EEV6_9CAUD</name>
<organism evidence="2 3">
    <name type="scientific">Caulobacter phage CcrBL9</name>
    <dbReference type="NCBI Taxonomy" id="2283270"/>
    <lineage>
        <taxon>Viruses</taxon>
        <taxon>Duplodnaviria</taxon>
        <taxon>Heunggongvirae</taxon>
        <taxon>Uroviricota</taxon>
        <taxon>Caudoviricetes</taxon>
        <taxon>Jeanschmidtviridae</taxon>
        <taxon>Bertelyvirus</taxon>
        <taxon>Bertelyvirus BL9</taxon>
    </lineage>
</organism>
<evidence type="ECO:0000313" key="3">
    <source>
        <dbReference type="Proteomes" id="UP000259421"/>
    </source>
</evidence>
<evidence type="ECO:0000313" key="2">
    <source>
        <dbReference type="EMBL" id="AXQ69229.1"/>
    </source>
</evidence>
<keyword evidence="3" id="KW-1185">Reference proteome</keyword>
<feature type="transmembrane region" description="Helical" evidence="1">
    <location>
        <begin position="38"/>
        <end position="62"/>
    </location>
</feature>
<sequence length="63" mass="6939">MFKLLLAILSILSGIAAIAIPVVAWFTHVIHCLMTHDWVFLIVGALAFPVAIIHGIGIWFGLW</sequence>
<keyword evidence="1" id="KW-0472">Membrane</keyword>